<keyword evidence="1" id="KW-0812">Transmembrane</keyword>
<dbReference type="InterPro" id="IPR030949">
    <property type="entry name" value="ECF_S_folate_fam"/>
</dbReference>
<dbReference type="Proteomes" id="UP000516160">
    <property type="component" value="Chromosome"/>
</dbReference>
<dbReference type="NCBIfam" id="TIGR04518">
    <property type="entry name" value="ECF_S_folT_fam"/>
    <property type="match status" value="1"/>
</dbReference>
<feature type="transmembrane region" description="Helical" evidence="1">
    <location>
        <begin position="83"/>
        <end position="108"/>
    </location>
</feature>
<reference evidence="2 3" key="1">
    <citation type="submission" date="2020-07" db="EMBL/GenBank/DDBJ databases">
        <title>Alkalicella. sp. LB2 genome.</title>
        <authorList>
            <person name="Postec A."/>
            <person name="Quemeneur M."/>
        </authorList>
    </citation>
    <scope>NUCLEOTIDE SEQUENCE [LARGE SCALE GENOMIC DNA]</scope>
    <source>
        <strain evidence="2 3">LB2</strain>
    </source>
</reference>
<dbReference type="InterPro" id="IPR024529">
    <property type="entry name" value="ECF_trnsprt_substrate-spec"/>
</dbReference>
<dbReference type="EMBL" id="CP058559">
    <property type="protein sequence ID" value="QNO14529.1"/>
    <property type="molecule type" value="Genomic_DNA"/>
</dbReference>
<dbReference type="Pfam" id="PF12822">
    <property type="entry name" value="ECF_trnsprt"/>
    <property type="match status" value="1"/>
</dbReference>
<keyword evidence="3" id="KW-1185">Reference proteome</keyword>
<feature type="transmembrane region" description="Helical" evidence="1">
    <location>
        <begin position="47"/>
        <end position="71"/>
    </location>
</feature>
<dbReference type="RefSeq" id="WP_213168297.1">
    <property type="nucleotide sequence ID" value="NZ_CP058559.1"/>
</dbReference>
<feature type="transmembrane region" description="Helical" evidence="1">
    <location>
        <begin position="15"/>
        <end position="35"/>
    </location>
</feature>
<name>A0A7G9W767_ALKCA</name>
<dbReference type="KEGG" id="acae:HYG86_06920"/>
<evidence type="ECO:0000313" key="2">
    <source>
        <dbReference type="EMBL" id="QNO14529.1"/>
    </source>
</evidence>
<sequence length="216" mass="23342">MQFFNGLTGFIAENGISILQVALVLVITPIFLSKVKERSQKITTQGIAISAMLMAVSIVLTRVASIIVPLGGLPGLRLGFGPIPIMIGSIMLGPFLGAMVGAGADLLGSMLASQGAFSPFIFISQTLYGVIPFYVLYLFKNKNSYSYLSAVVLTQLICGIITSYGLAVMFGRTFGEYYILRIPGQIILMAAYSIIIGLMHSHIYRVKKMVPMESSR</sequence>
<dbReference type="AlphaFoldDB" id="A0A7G9W767"/>
<evidence type="ECO:0000313" key="3">
    <source>
        <dbReference type="Proteomes" id="UP000516160"/>
    </source>
</evidence>
<proteinExistence type="predicted"/>
<feature type="transmembrane region" description="Helical" evidence="1">
    <location>
        <begin position="182"/>
        <end position="204"/>
    </location>
</feature>
<feature type="transmembrane region" description="Helical" evidence="1">
    <location>
        <begin position="120"/>
        <end position="139"/>
    </location>
</feature>
<organism evidence="2 3">
    <name type="scientific">Alkalicella caledoniensis</name>
    <dbReference type="NCBI Taxonomy" id="2731377"/>
    <lineage>
        <taxon>Bacteria</taxon>
        <taxon>Bacillati</taxon>
        <taxon>Bacillota</taxon>
        <taxon>Clostridia</taxon>
        <taxon>Eubacteriales</taxon>
        <taxon>Proteinivoracaceae</taxon>
        <taxon>Alkalicella</taxon>
    </lineage>
</organism>
<protein>
    <submittedName>
        <fullName evidence="2">Folate family ECF transporter S component</fullName>
    </submittedName>
</protein>
<feature type="transmembrane region" description="Helical" evidence="1">
    <location>
        <begin position="145"/>
        <end position="170"/>
    </location>
</feature>
<keyword evidence="1" id="KW-0472">Membrane</keyword>
<accession>A0A7G9W767</accession>
<dbReference type="GO" id="GO:0022857">
    <property type="term" value="F:transmembrane transporter activity"/>
    <property type="evidence" value="ECO:0007669"/>
    <property type="project" value="InterPro"/>
</dbReference>
<dbReference type="Gene3D" id="1.10.1760.20">
    <property type="match status" value="1"/>
</dbReference>
<keyword evidence="1" id="KW-1133">Transmembrane helix</keyword>
<evidence type="ECO:0000256" key="1">
    <source>
        <dbReference type="SAM" id="Phobius"/>
    </source>
</evidence>
<gene>
    <name evidence="2" type="ORF">HYG86_06920</name>
</gene>